<keyword evidence="1" id="KW-0597">Phosphoprotein</keyword>
<evidence type="ECO:0000313" key="6">
    <source>
        <dbReference type="Proteomes" id="UP001501844"/>
    </source>
</evidence>
<sequence>MQTKPELDASYWSNRYQQKETGWDAGFITTPLEAYINQLASKDMAILIPGCGHGHEAEYLHKQGFTNVYIMDFAPEPLERFKSRNPNFEAEHLLQQDFFAETHFTFDLILEQTFFCALPKEMRPDYARRMFELLKPGGKLVGVLFSEEFETQGPPFGGTPPEYQAYFEPYFTFKVFEPCHNSIPPRQGREWFMILERRSKPQFIA</sequence>
<keyword evidence="4" id="KW-0949">S-adenosyl-L-methionine</keyword>
<evidence type="ECO:0000313" key="5">
    <source>
        <dbReference type="EMBL" id="GAA4296756.1"/>
    </source>
</evidence>
<keyword evidence="2 5" id="KW-0489">Methyltransferase</keyword>
<dbReference type="GO" id="GO:0008168">
    <property type="term" value="F:methyltransferase activity"/>
    <property type="evidence" value="ECO:0007669"/>
    <property type="project" value="UniProtKB-KW"/>
</dbReference>
<dbReference type="InterPro" id="IPR029063">
    <property type="entry name" value="SAM-dependent_MTases_sf"/>
</dbReference>
<accession>A0ABP8F7B1</accession>
<evidence type="ECO:0000256" key="1">
    <source>
        <dbReference type="ARBA" id="ARBA00022553"/>
    </source>
</evidence>
<organism evidence="5 6">
    <name type="scientific">Nibribacter koreensis</name>
    <dbReference type="NCBI Taxonomy" id="1084519"/>
    <lineage>
        <taxon>Bacteria</taxon>
        <taxon>Pseudomonadati</taxon>
        <taxon>Bacteroidota</taxon>
        <taxon>Cytophagia</taxon>
        <taxon>Cytophagales</taxon>
        <taxon>Hymenobacteraceae</taxon>
        <taxon>Nibribacter</taxon>
    </lineage>
</organism>
<dbReference type="InterPro" id="IPR008854">
    <property type="entry name" value="TPMT"/>
</dbReference>
<protein>
    <submittedName>
        <fullName evidence="5">Methyltransferase domain-containing protein</fullName>
    </submittedName>
</protein>
<gene>
    <name evidence="5" type="ORF">GCM10023183_03840</name>
</gene>
<evidence type="ECO:0000256" key="3">
    <source>
        <dbReference type="ARBA" id="ARBA00022679"/>
    </source>
</evidence>
<proteinExistence type="predicted"/>
<dbReference type="Proteomes" id="UP001501844">
    <property type="component" value="Unassembled WGS sequence"/>
</dbReference>
<name>A0ABP8F7B1_9BACT</name>
<dbReference type="Pfam" id="PF05724">
    <property type="entry name" value="TPMT"/>
    <property type="match status" value="1"/>
</dbReference>
<dbReference type="Gene3D" id="3.40.50.150">
    <property type="entry name" value="Vaccinia Virus protein VP39"/>
    <property type="match status" value="1"/>
</dbReference>
<dbReference type="RefSeq" id="WP_345161776.1">
    <property type="nucleotide sequence ID" value="NZ_BAABGX010000001.1"/>
</dbReference>
<dbReference type="EMBL" id="BAABGX010000001">
    <property type="protein sequence ID" value="GAA4296756.1"/>
    <property type="molecule type" value="Genomic_DNA"/>
</dbReference>
<dbReference type="PANTHER" id="PTHR32183">
    <property type="match status" value="1"/>
</dbReference>
<dbReference type="GO" id="GO:0032259">
    <property type="term" value="P:methylation"/>
    <property type="evidence" value="ECO:0007669"/>
    <property type="project" value="UniProtKB-KW"/>
</dbReference>
<dbReference type="CDD" id="cd02440">
    <property type="entry name" value="AdoMet_MTases"/>
    <property type="match status" value="1"/>
</dbReference>
<dbReference type="PROSITE" id="PS51585">
    <property type="entry name" value="SAM_MT_TPMT"/>
    <property type="match status" value="1"/>
</dbReference>
<keyword evidence="3" id="KW-0808">Transferase</keyword>
<comment type="caution">
    <text evidence="5">The sequence shown here is derived from an EMBL/GenBank/DDBJ whole genome shotgun (WGS) entry which is preliminary data.</text>
</comment>
<keyword evidence="6" id="KW-1185">Reference proteome</keyword>
<dbReference type="PANTHER" id="PTHR32183:SF6">
    <property type="entry name" value="CYSTEINE SULFINATE DESULFINASE_CYSTEINE DESULFURASE AND RELATED ENZYMES"/>
    <property type="match status" value="1"/>
</dbReference>
<dbReference type="SUPFAM" id="SSF53335">
    <property type="entry name" value="S-adenosyl-L-methionine-dependent methyltransferases"/>
    <property type="match status" value="1"/>
</dbReference>
<evidence type="ECO:0000256" key="4">
    <source>
        <dbReference type="ARBA" id="ARBA00022691"/>
    </source>
</evidence>
<reference evidence="6" key="1">
    <citation type="journal article" date="2019" name="Int. J. Syst. Evol. Microbiol.">
        <title>The Global Catalogue of Microorganisms (GCM) 10K type strain sequencing project: providing services to taxonomists for standard genome sequencing and annotation.</title>
        <authorList>
            <consortium name="The Broad Institute Genomics Platform"/>
            <consortium name="The Broad Institute Genome Sequencing Center for Infectious Disease"/>
            <person name="Wu L."/>
            <person name="Ma J."/>
        </authorList>
    </citation>
    <scope>NUCLEOTIDE SEQUENCE [LARGE SCALE GENOMIC DNA]</scope>
    <source>
        <strain evidence="6">JCM 17917</strain>
    </source>
</reference>
<evidence type="ECO:0000256" key="2">
    <source>
        <dbReference type="ARBA" id="ARBA00022603"/>
    </source>
</evidence>